<evidence type="ECO:0000256" key="1">
    <source>
        <dbReference type="SAM" id="MobiDB-lite"/>
    </source>
</evidence>
<dbReference type="EMBL" id="NHRY01000214">
    <property type="protein sequence ID" value="PPQ30369.1"/>
    <property type="molecule type" value="Genomic_DNA"/>
</dbReference>
<gene>
    <name evidence="2" type="ORF">CCS01_19645</name>
</gene>
<feature type="region of interest" description="Disordered" evidence="1">
    <location>
        <begin position="1"/>
        <end position="42"/>
    </location>
</feature>
<sequence>MLHRNMTSDDRTSPEDLLPVPSVPAEDPPSPPPRVYREPGMNDWIVEPPGNRDSPEGRMVFKGERAQHEALTYAHEKFGNARFFPY</sequence>
<dbReference type="AlphaFoldDB" id="A0A2S6N6X7"/>
<dbReference type="Proteomes" id="UP000239724">
    <property type="component" value="Unassembled WGS sequence"/>
</dbReference>
<keyword evidence="3" id="KW-1185">Reference proteome</keyword>
<evidence type="ECO:0000313" key="2">
    <source>
        <dbReference type="EMBL" id="PPQ30369.1"/>
    </source>
</evidence>
<proteinExistence type="predicted"/>
<comment type="caution">
    <text evidence="2">The sequence shown here is derived from an EMBL/GenBank/DDBJ whole genome shotgun (WGS) entry which is preliminary data.</text>
</comment>
<feature type="compositionally biased region" description="Basic and acidic residues" evidence="1">
    <location>
        <begin position="1"/>
        <end position="14"/>
    </location>
</feature>
<reference evidence="2 3" key="1">
    <citation type="journal article" date="2018" name="Arch. Microbiol.">
        <title>New insights into the metabolic potential of the phototrophic purple bacterium Rhodopila globiformis DSM 161(T) from its draft genome sequence and evidence for a vanadium-dependent nitrogenase.</title>
        <authorList>
            <person name="Imhoff J.F."/>
            <person name="Rahn T."/>
            <person name="Kunzel S."/>
            <person name="Neulinger S.C."/>
        </authorList>
    </citation>
    <scope>NUCLEOTIDE SEQUENCE [LARGE SCALE GENOMIC DNA]</scope>
    <source>
        <strain evidence="2 3">DSM 161</strain>
    </source>
</reference>
<accession>A0A2S6N6X7</accession>
<evidence type="ECO:0000313" key="3">
    <source>
        <dbReference type="Proteomes" id="UP000239724"/>
    </source>
</evidence>
<organism evidence="2 3">
    <name type="scientific">Rhodopila globiformis</name>
    <name type="common">Rhodopseudomonas globiformis</name>
    <dbReference type="NCBI Taxonomy" id="1071"/>
    <lineage>
        <taxon>Bacteria</taxon>
        <taxon>Pseudomonadati</taxon>
        <taxon>Pseudomonadota</taxon>
        <taxon>Alphaproteobacteria</taxon>
        <taxon>Acetobacterales</taxon>
        <taxon>Acetobacteraceae</taxon>
        <taxon>Rhodopila</taxon>
    </lineage>
</organism>
<name>A0A2S6N6X7_RHOGL</name>
<protein>
    <submittedName>
        <fullName evidence="2">Uncharacterized protein</fullName>
    </submittedName>
</protein>